<accession>A0A9D2D0B2</accession>
<evidence type="ECO:0000313" key="3">
    <source>
        <dbReference type="Proteomes" id="UP000824132"/>
    </source>
</evidence>
<feature type="transmembrane region" description="Helical" evidence="1">
    <location>
        <begin position="156"/>
        <end position="178"/>
    </location>
</feature>
<sequence>ATCTEFGMTVYTCQVCGYEHTEENGAYPTGHNYSNFIVKAATCTEDGERRYVCDKCGDEYTEVIAAMGHSYAITDSTSENGKTTRVYTCTICGDSYTQELGDQYDEVTSYVEDLFEQYRPYMIWVFLATAAIWSIVMGVFFAIAHKNEDKEKARKMIVNYFIGLVVIFAILVACPYLIRGIAALVT</sequence>
<gene>
    <name evidence="2" type="ORF">H9727_07150</name>
</gene>
<feature type="transmembrane region" description="Helical" evidence="1">
    <location>
        <begin position="121"/>
        <end position="144"/>
    </location>
</feature>
<evidence type="ECO:0000313" key="2">
    <source>
        <dbReference type="EMBL" id="HIZ04047.1"/>
    </source>
</evidence>
<reference evidence="2" key="1">
    <citation type="journal article" date="2021" name="PeerJ">
        <title>Extensive microbial diversity within the chicken gut microbiome revealed by metagenomics and culture.</title>
        <authorList>
            <person name="Gilroy R."/>
            <person name="Ravi A."/>
            <person name="Getino M."/>
            <person name="Pursley I."/>
            <person name="Horton D.L."/>
            <person name="Alikhan N.F."/>
            <person name="Baker D."/>
            <person name="Gharbi K."/>
            <person name="Hall N."/>
            <person name="Watson M."/>
            <person name="Adriaenssens E.M."/>
            <person name="Foster-Nyarko E."/>
            <person name="Jarju S."/>
            <person name="Secka A."/>
            <person name="Antonio M."/>
            <person name="Oren A."/>
            <person name="Chaudhuri R.R."/>
            <person name="La Ragione R."/>
            <person name="Hildebrand F."/>
            <person name="Pallen M.J."/>
        </authorList>
    </citation>
    <scope>NUCLEOTIDE SEQUENCE</scope>
    <source>
        <strain evidence="2">CHK187-5294</strain>
    </source>
</reference>
<comment type="caution">
    <text evidence="2">The sequence shown here is derived from an EMBL/GenBank/DDBJ whole genome shotgun (WGS) entry which is preliminary data.</text>
</comment>
<protein>
    <submittedName>
        <fullName evidence="2">Pilin</fullName>
    </submittedName>
</protein>
<dbReference type="Proteomes" id="UP000824132">
    <property type="component" value="Unassembled WGS sequence"/>
</dbReference>
<keyword evidence="1" id="KW-0472">Membrane</keyword>
<evidence type="ECO:0000256" key="1">
    <source>
        <dbReference type="SAM" id="Phobius"/>
    </source>
</evidence>
<dbReference type="AlphaFoldDB" id="A0A9D2D0B2"/>
<reference evidence="2" key="2">
    <citation type="submission" date="2021-04" db="EMBL/GenBank/DDBJ databases">
        <authorList>
            <person name="Gilroy R."/>
        </authorList>
    </citation>
    <scope>NUCLEOTIDE SEQUENCE</scope>
    <source>
        <strain evidence="2">CHK187-5294</strain>
    </source>
</reference>
<name>A0A9D2D0B2_9FIRM</name>
<dbReference type="EMBL" id="DXCL01000042">
    <property type="protein sequence ID" value="HIZ04047.1"/>
    <property type="molecule type" value="Genomic_DNA"/>
</dbReference>
<keyword evidence="1" id="KW-1133">Transmembrane helix</keyword>
<feature type="non-terminal residue" evidence="2">
    <location>
        <position position="1"/>
    </location>
</feature>
<proteinExistence type="predicted"/>
<keyword evidence="1" id="KW-0812">Transmembrane</keyword>
<organism evidence="2 3">
    <name type="scientific">Candidatus Borkfalkia avistercoris</name>
    <dbReference type="NCBI Taxonomy" id="2838504"/>
    <lineage>
        <taxon>Bacteria</taxon>
        <taxon>Bacillati</taxon>
        <taxon>Bacillota</taxon>
        <taxon>Clostridia</taxon>
        <taxon>Christensenellales</taxon>
        <taxon>Christensenellaceae</taxon>
        <taxon>Candidatus Borkfalkia</taxon>
    </lineage>
</organism>